<dbReference type="Pfam" id="PF00496">
    <property type="entry name" value="SBP_bac_5"/>
    <property type="match status" value="1"/>
</dbReference>
<evidence type="ECO:0000313" key="6">
    <source>
        <dbReference type="Proteomes" id="UP000317093"/>
    </source>
</evidence>
<dbReference type="PANTHER" id="PTHR30290:SF64">
    <property type="entry name" value="ABC TRANSPORTER PERIPLASMIC BINDING PROTEIN"/>
    <property type="match status" value="1"/>
</dbReference>
<sequence precursor="true">MKLRPGMEWRVCKTLLAMMAIGFAAGCGSKSADSDAGGSSSADTTSSASAIPPEGDPSVSAEDGGPGFTGEGWLTSDPGYLGDPNAVKGGGIRTSIRAWPGNLRMMGTGHNTWLNYLLADICYMSLLELDPDTLEFFPGLASHWWISEDKMTYRFRIDPRARWSDGTPVTAEDVVATYKLGMDDTTLDPSYQLVFGKLNPPIAKSKYIVEVKAKDKNWRNFLYFAGQTILPAHQIGNITGKEYLDKFNYALTAVSGPYELLPEDLDKGKSITVTRRDDFWAKDATWNKGRYNFDKIRFVVVRDPELSFQKAVKGELDYFFVSKAEWWAKDLPEMEPIKKGWLIRRKFFNDAPNGTGGFALNTRREPLNDVRVRKALQYLYNRETFIKKFAYDEYTPLHSYYAGGEYENPENEKFAFDPEKAVKLLAEAGWNKRNADGILTKDGKALSLKLTYYNPAMEKYLTAYKEDCDKVGIRLELDQIDPETMWKNLMDRNFQMVMIQWGALVFPNPETSFKSSLADKNDNNNITGYKSDKVDALLKKYDVAFDQNERRKIIQEVDHLVYEQHPYVLSWYQPCQRVIYWNKFGMPKFGIPRTAEWEAAFTYWWIDRDKQKKLRAAEKSGESLPIPPVNNEYWLEKRASSTAQAN</sequence>
<gene>
    <name evidence="5" type="primary">appA</name>
    <name evidence="5" type="ORF">Pan216_38130</name>
</gene>
<feature type="signal peptide" evidence="3">
    <location>
        <begin position="1"/>
        <end position="24"/>
    </location>
</feature>
<dbReference type="EMBL" id="CP036279">
    <property type="protein sequence ID" value="QDU62939.1"/>
    <property type="molecule type" value="Genomic_DNA"/>
</dbReference>
<feature type="compositionally biased region" description="Low complexity" evidence="2">
    <location>
        <begin position="34"/>
        <end position="50"/>
    </location>
</feature>
<dbReference type="GO" id="GO:0015833">
    <property type="term" value="P:peptide transport"/>
    <property type="evidence" value="ECO:0007669"/>
    <property type="project" value="TreeGrafter"/>
</dbReference>
<feature type="domain" description="Solute-binding protein family 5" evidence="4">
    <location>
        <begin position="136"/>
        <end position="523"/>
    </location>
</feature>
<dbReference type="Proteomes" id="UP000317093">
    <property type="component" value="Chromosome"/>
</dbReference>
<dbReference type="CDD" id="cd08497">
    <property type="entry name" value="MbnE-like"/>
    <property type="match status" value="1"/>
</dbReference>
<evidence type="ECO:0000256" key="1">
    <source>
        <dbReference type="ARBA" id="ARBA00022729"/>
    </source>
</evidence>
<keyword evidence="1 3" id="KW-0732">Signal</keyword>
<keyword evidence="6" id="KW-1185">Reference proteome</keyword>
<protein>
    <submittedName>
        <fullName evidence="5">Oligopeptide-binding protein AppA</fullName>
    </submittedName>
</protein>
<feature type="region of interest" description="Disordered" evidence="2">
    <location>
        <begin position="34"/>
        <end position="77"/>
    </location>
</feature>
<dbReference type="Gene3D" id="3.10.105.10">
    <property type="entry name" value="Dipeptide-binding Protein, Domain 3"/>
    <property type="match status" value="1"/>
</dbReference>
<dbReference type="InterPro" id="IPR039424">
    <property type="entry name" value="SBP_5"/>
</dbReference>
<dbReference type="InterPro" id="IPR000914">
    <property type="entry name" value="SBP_5_dom"/>
</dbReference>
<dbReference type="PANTHER" id="PTHR30290">
    <property type="entry name" value="PERIPLASMIC BINDING COMPONENT OF ABC TRANSPORTER"/>
    <property type="match status" value="1"/>
</dbReference>
<dbReference type="SUPFAM" id="SSF53850">
    <property type="entry name" value="Periplasmic binding protein-like II"/>
    <property type="match status" value="1"/>
</dbReference>
<feature type="chain" id="PRO_5022078751" evidence="3">
    <location>
        <begin position="25"/>
        <end position="646"/>
    </location>
</feature>
<dbReference type="KEGG" id="knv:Pan216_38130"/>
<dbReference type="PROSITE" id="PS51257">
    <property type="entry name" value="PROKAR_LIPOPROTEIN"/>
    <property type="match status" value="1"/>
</dbReference>
<dbReference type="AlphaFoldDB" id="A0A518B7I2"/>
<reference evidence="5 6" key="1">
    <citation type="submission" date="2019-02" db="EMBL/GenBank/DDBJ databases">
        <title>Deep-cultivation of Planctomycetes and their phenomic and genomic characterization uncovers novel biology.</title>
        <authorList>
            <person name="Wiegand S."/>
            <person name="Jogler M."/>
            <person name="Boedeker C."/>
            <person name="Pinto D."/>
            <person name="Vollmers J."/>
            <person name="Rivas-Marin E."/>
            <person name="Kohn T."/>
            <person name="Peeters S.H."/>
            <person name="Heuer A."/>
            <person name="Rast P."/>
            <person name="Oberbeckmann S."/>
            <person name="Bunk B."/>
            <person name="Jeske O."/>
            <person name="Meyerdierks A."/>
            <person name="Storesund J.E."/>
            <person name="Kallscheuer N."/>
            <person name="Luecker S."/>
            <person name="Lage O.M."/>
            <person name="Pohl T."/>
            <person name="Merkel B.J."/>
            <person name="Hornburger P."/>
            <person name="Mueller R.-W."/>
            <person name="Bruemmer F."/>
            <person name="Labrenz M."/>
            <person name="Spormann A.M."/>
            <person name="Op den Camp H."/>
            <person name="Overmann J."/>
            <person name="Amann R."/>
            <person name="Jetten M.S.M."/>
            <person name="Mascher T."/>
            <person name="Medema M.H."/>
            <person name="Devos D.P."/>
            <person name="Kaster A.-K."/>
            <person name="Ovreas L."/>
            <person name="Rohde M."/>
            <person name="Galperin M.Y."/>
            <person name="Jogler C."/>
        </authorList>
    </citation>
    <scope>NUCLEOTIDE SEQUENCE [LARGE SCALE GENOMIC DNA]</scope>
    <source>
        <strain evidence="5 6">Pan216</strain>
    </source>
</reference>
<evidence type="ECO:0000256" key="2">
    <source>
        <dbReference type="SAM" id="MobiDB-lite"/>
    </source>
</evidence>
<name>A0A518B7I2_9BACT</name>
<dbReference type="Gene3D" id="3.90.76.10">
    <property type="entry name" value="Dipeptide-binding Protein, Domain 1"/>
    <property type="match status" value="1"/>
</dbReference>
<evidence type="ECO:0000256" key="3">
    <source>
        <dbReference type="SAM" id="SignalP"/>
    </source>
</evidence>
<dbReference type="GO" id="GO:1904680">
    <property type="term" value="F:peptide transmembrane transporter activity"/>
    <property type="evidence" value="ECO:0007669"/>
    <property type="project" value="TreeGrafter"/>
</dbReference>
<dbReference type="RefSeq" id="WP_145260030.1">
    <property type="nucleotide sequence ID" value="NZ_CP036279.1"/>
</dbReference>
<dbReference type="Gene3D" id="3.40.190.10">
    <property type="entry name" value="Periplasmic binding protein-like II"/>
    <property type="match status" value="1"/>
</dbReference>
<dbReference type="OrthoDB" id="48318at2"/>
<evidence type="ECO:0000313" key="5">
    <source>
        <dbReference type="EMBL" id="QDU62939.1"/>
    </source>
</evidence>
<organism evidence="5 6">
    <name type="scientific">Kolteria novifilia</name>
    <dbReference type="NCBI Taxonomy" id="2527975"/>
    <lineage>
        <taxon>Bacteria</taxon>
        <taxon>Pseudomonadati</taxon>
        <taxon>Planctomycetota</taxon>
        <taxon>Planctomycetia</taxon>
        <taxon>Kolteriales</taxon>
        <taxon>Kolteriaceae</taxon>
        <taxon>Kolteria</taxon>
    </lineage>
</organism>
<dbReference type="GO" id="GO:0030288">
    <property type="term" value="C:outer membrane-bounded periplasmic space"/>
    <property type="evidence" value="ECO:0007669"/>
    <property type="project" value="TreeGrafter"/>
</dbReference>
<evidence type="ECO:0000259" key="4">
    <source>
        <dbReference type="Pfam" id="PF00496"/>
    </source>
</evidence>
<dbReference type="GO" id="GO:0042884">
    <property type="term" value="P:microcin transport"/>
    <property type="evidence" value="ECO:0007669"/>
    <property type="project" value="TreeGrafter"/>
</dbReference>
<accession>A0A518B7I2</accession>
<proteinExistence type="predicted"/>